<gene>
    <name evidence="1" type="ORF">GMARGA_LOCUS39555</name>
</gene>
<proteinExistence type="predicted"/>
<keyword evidence="2" id="KW-1185">Reference proteome</keyword>
<sequence>NLDIFEILTIGICFQRKKKRQENAKPYFELIEGEPSRKLENRFEKFCTKWLKRKFVAWVLKLFGQEYVLIEVDDYETKTYIYQFSRSGDGGRDIIMGIYGYAIVIQLEMTINVGDFDFGVLVGAEASRIQRSAYRAADLSKQAIIIATYNNV</sequence>
<evidence type="ECO:0000313" key="2">
    <source>
        <dbReference type="Proteomes" id="UP000789901"/>
    </source>
</evidence>
<organism evidence="1 2">
    <name type="scientific">Gigaspora margarita</name>
    <dbReference type="NCBI Taxonomy" id="4874"/>
    <lineage>
        <taxon>Eukaryota</taxon>
        <taxon>Fungi</taxon>
        <taxon>Fungi incertae sedis</taxon>
        <taxon>Mucoromycota</taxon>
        <taxon>Glomeromycotina</taxon>
        <taxon>Glomeromycetes</taxon>
        <taxon>Diversisporales</taxon>
        <taxon>Gigasporaceae</taxon>
        <taxon>Gigaspora</taxon>
    </lineage>
</organism>
<feature type="non-terminal residue" evidence="1">
    <location>
        <position position="152"/>
    </location>
</feature>
<evidence type="ECO:0000313" key="1">
    <source>
        <dbReference type="EMBL" id="CAG8849153.1"/>
    </source>
</evidence>
<protein>
    <submittedName>
        <fullName evidence="1">41544_t:CDS:1</fullName>
    </submittedName>
</protein>
<dbReference type="EMBL" id="CAJVQB010095020">
    <property type="protein sequence ID" value="CAG8849153.1"/>
    <property type="molecule type" value="Genomic_DNA"/>
</dbReference>
<feature type="non-terminal residue" evidence="1">
    <location>
        <position position="1"/>
    </location>
</feature>
<accession>A0ABN7X8U3</accession>
<dbReference type="Proteomes" id="UP000789901">
    <property type="component" value="Unassembled WGS sequence"/>
</dbReference>
<reference evidence="1 2" key="1">
    <citation type="submission" date="2021-06" db="EMBL/GenBank/DDBJ databases">
        <authorList>
            <person name="Kallberg Y."/>
            <person name="Tangrot J."/>
            <person name="Rosling A."/>
        </authorList>
    </citation>
    <scope>NUCLEOTIDE SEQUENCE [LARGE SCALE GENOMIC DNA]</scope>
    <source>
        <strain evidence="1 2">120-4 pot B 10/14</strain>
    </source>
</reference>
<comment type="caution">
    <text evidence="1">The sequence shown here is derived from an EMBL/GenBank/DDBJ whole genome shotgun (WGS) entry which is preliminary data.</text>
</comment>
<name>A0ABN7X8U3_GIGMA</name>